<evidence type="ECO:0000256" key="1">
    <source>
        <dbReference type="ARBA" id="ARBA00023015"/>
    </source>
</evidence>
<sequence length="235" mass="25622">MRVPRPPTAWVATLSTSWSGSAREAILRELKRVILDGAAAPGLPIPVDEVAARYQVSRIPVREALMSLVGEGLVEHRSRAGYTVATLTPGELREFYLVREALEAAALGAAVRRATAADDALVSQAHAATSEAIRAGDSRGHHRESRRFHLALVNAGGMPRLARMFESAWNMTEPARPMDYASRDAVDLLNDDHERMLHAFRARDAAALLEVSRLHHGRLQNFVLALPESGELGQG</sequence>
<dbReference type="PANTHER" id="PTHR43537">
    <property type="entry name" value="TRANSCRIPTIONAL REGULATOR, GNTR FAMILY"/>
    <property type="match status" value="1"/>
</dbReference>
<feature type="domain" description="HTH gntR-type" evidence="4">
    <location>
        <begin position="20"/>
        <end position="87"/>
    </location>
</feature>
<dbReference type="EMBL" id="CT573213">
    <property type="protein sequence ID" value="CAJ59051.1"/>
    <property type="molecule type" value="Genomic_DNA"/>
</dbReference>
<accession>Q0RTP7</accession>
<dbReference type="InterPro" id="IPR011711">
    <property type="entry name" value="GntR_C"/>
</dbReference>
<dbReference type="SUPFAM" id="SSF48008">
    <property type="entry name" value="GntR ligand-binding domain-like"/>
    <property type="match status" value="1"/>
</dbReference>
<organism evidence="5 6">
    <name type="scientific">Frankia alni (strain DSM 45986 / CECT 9034 / ACN14a)</name>
    <dbReference type="NCBI Taxonomy" id="326424"/>
    <lineage>
        <taxon>Bacteria</taxon>
        <taxon>Bacillati</taxon>
        <taxon>Actinomycetota</taxon>
        <taxon>Actinomycetes</taxon>
        <taxon>Frankiales</taxon>
        <taxon>Frankiaceae</taxon>
        <taxon>Frankia</taxon>
    </lineage>
</organism>
<proteinExistence type="predicted"/>
<dbReference type="Pfam" id="PF07729">
    <property type="entry name" value="FCD"/>
    <property type="match status" value="1"/>
</dbReference>
<evidence type="ECO:0000256" key="2">
    <source>
        <dbReference type="ARBA" id="ARBA00023125"/>
    </source>
</evidence>
<evidence type="ECO:0000256" key="3">
    <source>
        <dbReference type="ARBA" id="ARBA00023163"/>
    </source>
</evidence>
<dbReference type="OrthoDB" id="3289286at2"/>
<dbReference type="InterPro" id="IPR036388">
    <property type="entry name" value="WH-like_DNA-bd_sf"/>
</dbReference>
<dbReference type="Pfam" id="PF00392">
    <property type="entry name" value="GntR"/>
    <property type="match status" value="1"/>
</dbReference>
<dbReference type="Proteomes" id="UP000000657">
    <property type="component" value="Chromosome"/>
</dbReference>
<dbReference type="Gene3D" id="1.20.120.530">
    <property type="entry name" value="GntR ligand-binding domain-like"/>
    <property type="match status" value="1"/>
</dbReference>
<dbReference type="SMART" id="SM00345">
    <property type="entry name" value="HTH_GNTR"/>
    <property type="match status" value="1"/>
</dbReference>
<reference evidence="5 6" key="1">
    <citation type="journal article" date="2007" name="Genome Res.">
        <title>Genome characteristics of facultatively symbiotic Frankia sp. strains reflect host range and host plant biogeography.</title>
        <authorList>
            <person name="Normand P."/>
            <person name="Lapierre P."/>
            <person name="Tisa L.S."/>
            <person name="Gogarten J.P."/>
            <person name="Alloisio N."/>
            <person name="Bagnarol E."/>
            <person name="Bassi C.A."/>
            <person name="Berry A.M."/>
            <person name="Bickhart D.M."/>
            <person name="Choisne N."/>
            <person name="Couloux A."/>
            <person name="Cournoyer B."/>
            <person name="Cruveiller S."/>
            <person name="Daubin V."/>
            <person name="Demange N."/>
            <person name="Francino M.P."/>
            <person name="Goltsman E."/>
            <person name="Huang Y."/>
            <person name="Kopp O.R."/>
            <person name="Labarre L."/>
            <person name="Lapidus A."/>
            <person name="Lavire C."/>
            <person name="Marechal J."/>
            <person name="Martinez M."/>
            <person name="Mastronunzio J.E."/>
            <person name="Mullin B.C."/>
            <person name="Niemann J."/>
            <person name="Pujic P."/>
            <person name="Rawnsley T."/>
            <person name="Rouy Z."/>
            <person name="Schenowitz C."/>
            <person name="Sellstedt A."/>
            <person name="Tavares F."/>
            <person name="Tomkins J.P."/>
            <person name="Vallenet D."/>
            <person name="Valverde C."/>
            <person name="Wall L.G."/>
            <person name="Wang Y."/>
            <person name="Medigue C."/>
            <person name="Benson D.R."/>
        </authorList>
    </citation>
    <scope>NUCLEOTIDE SEQUENCE [LARGE SCALE GENOMIC DNA]</scope>
    <source>
        <strain evidence="6">DSM 45986 / CECT 9034 / ACN14a</strain>
    </source>
</reference>
<dbReference type="RefSeq" id="WP_011601632.1">
    <property type="nucleotide sequence ID" value="NC_008278.1"/>
</dbReference>
<evidence type="ECO:0000313" key="5">
    <source>
        <dbReference type="EMBL" id="CAJ59051.1"/>
    </source>
</evidence>
<dbReference type="HOGENOM" id="CLU_017584_5_0_11"/>
<keyword evidence="3" id="KW-0804">Transcription</keyword>
<dbReference type="InterPro" id="IPR036390">
    <property type="entry name" value="WH_DNA-bd_sf"/>
</dbReference>
<name>Q0RTP7_FRAAA</name>
<dbReference type="KEGG" id="fal:FRAAL0375"/>
<dbReference type="GO" id="GO:0003700">
    <property type="term" value="F:DNA-binding transcription factor activity"/>
    <property type="evidence" value="ECO:0007669"/>
    <property type="project" value="InterPro"/>
</dbReference>
<keyword evidence="1" id="KW-0805">Transcription regulation</keyword>
<evidence type="ECO:0000259" key="4">
    <source>
        <dbReference type="PROSITE" id="PS50949"/>
    </source>
</evidence>
<dbReference type="PANTHER" id="PTHR43537:SF50">
    <property type="entry name" value="TRANSCRIPTIONAL REGULATORY PROTEIN"/>
    <property type="match status" value="1"/>
</dbReference>
<gene>
    <name evidence="5" type="ordered locus">FRAAL0375</name>
</gene>
<keyword evidence="2" id="KW-0238">DNA-binding</keyword>
<dbReference type="InterPro" id="IPR000524">
    <property type="entry name" value="Tscrpt_reg_HTH_GntR"/>
</dbReference>
<dbReference type="CDD" id="cd07377">
    <property type="entry name" value="WHTH_GntR"/>
    <property type="match status" value="1"/>
</dbReference>
<dbReference type="SMART" id="SM00895">
    <property type="entry name" value="FCD"/>
    <property type="match status" value="1"/>
</dbReference>
<keyword evidence="6" id="KW-1185">Reference proteome</keyword>
<dbReference type="STRING" id="326424.FRAAL0375"/>
<dbReference type="GO" id="GO:0003677">
    <property type="term" value="F:DNA binding"/>
    <property type="evidence" value="ECO:0007669"/>
    <property type="project" value="UniProtKB-KW"/>
</dbReference>
<dbReference type="PROSITE" id="PS50949">
    <property type="entry name" value="HTH_GNTR"/>
    <property type="match status" value="1"/>
</dbReference>
<dbReference type="eggNOG" id="COG1802">
    <property type="taxonomic scope" value="Bacteria"/>
</dbReference>
<dbReference type="SUPFAM" id="SSF46785">
    <property type="entry name" value="Winged helix' DNA-binding domain"/>
    <property type="match status" value="1"/>
</dbReference>
<dbReference type="Gene3D" id="1.10.10.10">
    <property type="entry name" value="Winged helix-like DNA-binding domain superfamily/Winged helix DNA-binding domain"/>
    <property type="match status" value="1"/>
</dbReference>
<protein>
    <submittedName>
        <fullName evidence="5">GntR-family transcriptional regulator</fullName>
    </submittedName>
</protein>
<dbReference type="InterPro" id="IPR008920">
    <property type="entry name" value="TF_FadR/GntR_C"/>
</dbReference>
<evidence type="ECO:0000313" key="6">
    <source>
        <dbReference type="Proteomes" id="UP000000657"/>
    </source>
</evidence>
<dbReference type="AlphaFoldDB" id="Q0RTP7"/>